<dbReference type="HOGENOM" id="CLU_044063_4_0_5"/>
<dbReference type="EMBL" id="JENY01000033">
    <property type="protein sequence ID" value="EXL02218.1"/>
    <property type="molecule type" value="Genomic_DNA"/>
</dbReference>
<dbReference type="InterPro" id="IPR022893">
    <property type="entry name" value="Shikimate_DH_fam"/>
</dbReference>
<gene>
    <name evidence="5" type="ORF">BG36_15735</name>
</gene>
<dbReference type="GO" id="GO:0019632">
    <property type="term" value="P:shikimate metabolic process"/>
    <property type="evidence" value="ECO:0007669"/>
    <property type="project" value="TreeGrafter"/>
</dbReference>
<dbReference type="Gene3D" id="3.40.50.720">
    <property type="entry name" value="NAD(P)-binding Rossmann-like Domain"/>
    <property type="match status" value="1"/>
</dbReference>
<feature type="domain" description="Shikimate dehydrogenase substrate binding N-terminal" evidence="4">
    <location>
        <begin position="13"/>
        <end position="95"/>
    </location>
</feature>
<dbReference type="SUPFAM" id="SSF53223">
    <property type="entry name" value="Aminoacid dehydrogenase-like, N-terminal domain"/>
    <property type="match status" value="1"/>
</dbReference>
<dbReference type="Gene3D" id="3.40.50.10860">
    <property type="entry name" value="Leucine Dehydrogenase, chain A, domain 1"/>
    <property type="match status" value="1"/>
</dbReference>
<evidence type="ECO:0000313" key="5">
    <source>
        <dbReference type="EMBL" id="EXL02218.1"/>
    </source>
</evidence>
<dbReference type="CDD" id="cd01065">
    <property type="entry name" value="NAD_bind_Shikimate_DH"/>
    <property type="match status" value="1"/>
</dbReference>
<keyword evidence="2" id="KW-0560">Oxidoreductase</keyword>
<reference evidence="5 6" key="1">
    <citation type="submission" date="2014-02" db="EMBL/GenBank/DDBJ databases">
        <title>Aquamicrobium defluvii Genome sequencing.</title>
        <authorList>
            <person name="Wang X."/>
        </authorList>
    </citation>
    <scope>NUCLEOTIDE SEQUENCE [LARGE SCALE GENOMIC DNA]</scope>
    <source>
        <strain evidence="5 6">W13Z1</strain>
    </source>
</reference>
<evidence type="ECO:0000259" key="4">
    <source>
        <dbReference type="Pfam" id="PF08501"/>
    </source>
</evidence>
<dbReference type="PANTHER" id="PTHR21089">
    <property type="entry name" value="SHIKIMATE DEHYDROGENASE"/>
    <property type="match status" value="1"/>
</dbReference>
<evidence type="ECO:0000256" key="1">
    <source>
        <dbReference type="ARBA" id="ARBA00004871"/>
    </source>
</evidence>
<evidence type="ECO:0000256" key="3">
    <source>
        <dbReference type="ARBA" id="ARBA00023141"/>
    </source>
</evidence>
<dbReference type="RefSeq" id="WP_035031664.1">
    <property type="nucleotide sequence ID" value="NZ_KK073905.1"/>
</dbReference>
<dbReference type="Proteomes" id="UP000019849">
    <property type="component" value="Unassembled WGS sequence"/>
</dbReference>
<proteinExistence type="predicted"/>
<protein>
    <submittedName>
        <fullName evidence="5">Shikimate dehydrogenase</fullName>
    </submittedName>
</protein>
<dbReference type="eggNOG" id="COG0169">
    <property type="taxonomic scope" value="Bacteria"/>
</dbReference>
<dbReference type="PATRIC" id="fig|69279.3.peg.4211"/>
<dbReference type="PANTHER" id="PTHR21089:SF1">
    <property type="entry name" value="BIFUNCTIONAL 3-DEHYDROQUINATE DEHYDRATASE_SHIKIMATE DEHYDROGENASE, CHLOROPLASTIC"/>
    <property type="match status" value="1"/>
</dbReference>
<accession>A0A011U8N1</accession>
<keyword evidence="3" id="KW-0028">Amino-acid biosynthesis</keyword>
<sequence>MPIGGKSTIYFMIADPVDHAKSPGMFNGLFETENIDAIMVPVSFPVFGFETSWSSFEQMKNLRGMIVSVPFKGLAFAHCQHANPRANRVRAANAVIRQSDGSLLCDNFDGAGFVEGMKRNRHVMRGKRALLVGAGGAGASIAFCLAEEKVESLTICDIDGDRASTLARLVAEEFPQCRVTMGAPDPTGHNLVVNATPVGLKPDDPYPLDVDRLTAEMTVVDIIMQPRETRLLQRAKAIGCAIQFGQEMMDCQMELLADFLQVRGKVEVE</sequence>
<dbReference type="GO" id="GO:0009073">
    <property type="term" value="P:aromatic amino acid family biosynthetic process"/>
    <property type="evidence" value="ECO:0007669"/>
    <property type="project" value="UniProtKB-KW"/>
</dbReference>
<dbReference type="GO" id="GO:0009423">
    <property type="term" value="P:chorismate biosynthetic process"/>
    <property type="evidence" value="ECO:0007669"/>
    <property type="project" value="TreeGrafter"/>
</dbReference>
<name>A0A011U8N1_9HYPH</name>
<comment type="caution">
    <text evidence="5">The sequence shown here is derived from an EMBL/GenBank/DDBJ whole genome shotgun (WGS) entry which is preliminary data.</text>
</comment>
<dbReference type="AlphaFoldDB" id="A0A011U8N1"/>
<dbReference type="Pfam" id="PF08501">
    <property type="entry name" value="Shikimate_dh_N"/>
    <property type="match status" value="1"/>
</dbReference>
<dbReference type="STRING" id="69279.BG36_15735"/>
<dbReference type="SUPFAM" id="SSF51735">
    <property type="entry name" value="NAD(P)-binding Rossmann-fold domains"/>
    <property type="match status" value="1"/>
</dbReference>
<comment type="pathway">
    <text evidence="1">Metabolic intermediate biosynthesis; chorismate biosynthesis; chorismate from D-erythrose 4-phosphate and phosphoenolpyruvate: step 4/7.</text>
</comment>
<evidence type="ECO:0000313" key="6">
    <source>
        <dbReference type="Proteomes" id="UP000019849"/>
    </source>
</evidence>
<dbReference type="InterPro" id="IPR013708">
    <property type="entry name" value="Shikimate_DH-bd_N"/>
</dbReference>
<dbReference type="GO" id="GO:0050661">
    <property type="term" value="F:NADP binding"/>
    <property type="evidence" value="ECO:0007669"/>
    <property type="project" value="TreeGrafter"/>
</dbReference>
<dbReference type="GO" id="GO:0005829">
    <property type="term" value="C:cytosol"/>
    <property type="evidence" value="ECO:0007669"/>
    <property type="project" value="TreeGrafter"/>
</dbReference>
<dbReference type="InterPro" id="IPR046346">
    <property type="entry name" value="Aminoacid_DH-like_N_sf"/>
</dbReference>
<organism evidence="5 6">
    <name type="scientific">Aquamicrobium defluvii</name>
    <dbReference type="NCBI Taxonomy" id="69279"/>
    <lineage>
        <taxon>Bacteria</taxon>
        <taxon>Pseudomonadati</taxon>
        <taxon>Pseudomonadota</taxon>
        <taxon>Alphaproteobacteria</taxon>
        <taxon>Hyphomicrobiales</taxon>
        <taxon>Phyllobacteriaceae</taxon>
        <taxon>Aquamicrobium</taxon>
    </lineage>
</organism>
<dbReference type="InterPro" id="IPR036291">
    <property type="entry name" value="NAD(P)-bd_dom_sf"/>
</dbReference>
<dbReference type="GO" id="GO:0004764">
    <property type="term" value="F:shikimate 3-dehydrogenase (NADP+) activity"/>
    <property type="evidence" value="ECO:0007669"/>
    <property type="project" value="InterPro"/>
</dbReference>
<evidence type="ECO:0000256" key="2">
    <source>
        <dbReference type="ARBA" id="ARBA00023002"/>
    </source>
</evidence>
<keyword evidence="3" id="KW-0057">Aromatic amino acid biosynthesis</keyword>